<protein>
    <submittedName>
        <fullName evidence="3">Peptidase S8/S53 family subtilisin-related protein</fullName>
    </submittedName>
</protein>
<gene>
    <name evidence="3" type="ORF">DF3PB_1380004</name>
</gene>
<dbReference type="AlphaFoldDB" id="A0A380T9Z7"/>
<accession>A0A380T9Z7</accession>
<feature type="compositionally biased region" description="Basic and acidic residues" evidence="1">
    <location>
        <begin position="22"/>
        <end position="52"/>
    </location>
</feature>
<dbReference type="Pfam" id="PF00082">
    <property type="entry name" value="Peptidase_S8"/>
    <property type="match status" value="1"/>
</dbReference>
<sequence>MADDRDPPVLNPVLSLQMDPAPESRRGGGKGRESIVHERLEPQQKKLSEDAKNLQSSHAKFPVFADKTHLNVRMFPDSLAPSYTPHDLFSPERGCRLVAPLRMGYLVEADINYFPNLLEAIGSPSNCAVQVDLSRVSDIKVFDQHARLRGHSIDDLWQAAPEAEDGRLFIMWFAPFRDRAAREDLIARIGAFSSSEALLPVLLATRLPTTTEELEQTLPAATPRQSSIARAMRSYRNTGVGRATVRVPSKENLAGLVASGTTFRIDPVRRLQSADPGEGAHPPPPLDLDDSPVVAVIDGGLHAQSYKPAEAWRAPPLFPDSHADHQHGNEVTSLAVHAHAWNNNRNLPALNCRIGTVQAVPNSRGAATFNESELVEYLELVSKDHPDTRVWNISANQNGFVSDPEEVSALGHELALLARKYNLLPVISVGNASTGNSRRPSPPADCEAAIVVGGRQADADGNPSQACPACLRGPGPDGMLKPDVSWFSNLRMLGGIIKTGSSYSTPLVSSLAAHTFAALRDPTPDLVKALCINAAELEEHDPALGWGTPYDGHMPWACAPGSVTLAWRARLEPGAAYYWNDIPVPPELVRNGKLYGKARLTAVLNPLVSPFGGANYFSSRLETSLQYLDKPDGKWVPLLGSMRESTIAESAARSDLKKWQPVRRHDADFSKGQGRQFGGNSFRLYARVYTRDLYQFGWSHHSQAGPQEAAFVLTLWSGENQSSIFDSTVQRLGNFVESAVLEQEIEQPLHR</sequence>
<dbReference type="InterPro" id="IPR034074">
    <property type="entry name" value="Y4bN_pept_dom"/>
</dbReference>
<dbReference type="CDD" id="cd04847">
    <property type="entry name" value="Peptidases_S8_Subtilisin_like_2"/>
    <property type="match status" value="1"/>
</dbReference>
<dbReference type="EMBL" id="UIDG01000044">
    <property type="protein sequence ID" value="SUS04649.1"/>
    <property type="molecule type" value="Genomic_DNA"/>
</dbReference>
<dbReference type="GO" id="GO:0006508">
    <property type="term" value="P:proteolysis"/>
    <property type="evidence" value="ECO:0007669"/>
    <property type="project" value="InterPro"/>
</dbReference>
<proteinExistence type="predicted"/>
<evidence type="ECO:0000256" key="1">
    <source>
        <dbReference type="SAM" id="MobiDB-lite"/>
    </source>
</evidence>
<dbReference type="SUPFAM" id="SSF52743">
    <property type="entry name" value="Subtilisin-like"/>
    <property type="match status" value="1"/>
</dbReference>
<feature type="domain" description="Peptidase S8/S53" evidence="2">
    <location>
        <begin position="310"/>
        <end position="547"/>
    </location>
</feature>
<dbReference type="Gene3D" id="3.40.50.200">
    <property type="entry name" value="Peptidase S8/S53 domain"/>
    <property type="match status" value="1"/>
</dbReference>
<evidence type="ECO:0000313" key="3">
    <source>
        <dbReference type="EMBL" id="SUS04649.1"/>
    </source>
</evidence>
<name>A0A380T9Z7_9ZZZZ</name>
<dbReference type="InterPro" id="IPR036852">
    <property type="entry name" value="Peptidase_S8/S53_dom_sf"/>
</dbReference>
<dbReference type="GO" id="GO:0004252">
    <property type="term" value="F:serine-type endopeptidase activity"/>
    <property type="evidence" value="ECO:0007669"/>
    <property type="project" value="InterPro"/>
</dbReference>
<evidence type="ECO:0000259" key="2">
    <source>
        <dbReference type="Pfam" id="PF00082"/>
    </source>
</evidence>
<organism evidence="3">
    <name type="scientific">metagenome</name>
    <dbReference type="NCBI Taxonomy" id="256318"/>
    <lineage>
        <taxon>unclassified sequences</taxon>
        <taxon>metagenomes</taxon>
    </lineage>
</organism>
<reference evidence="3" key="1">
    <citation type="submission" date="2018-07" db="EMBL/GenBank/DDBJ databases">
        <authorList>
            <person name="Quirk P.G."/>
            <person name="Krulwich T.A."/>
        </authorList>
    </citation>
    <scope>NUCLEOTIDE SEQUENCE</scope>
</reference>
<feature type="region of interest" description="Disordered" evidence="1">
    <location>
        <begin position="1"/>
        <end position="52"/>
    </location>
</feature>
<dbReference type="InterPro" id="IPR000209">
    <property type="entry name" value="Peptidase_S8/S53_dom"/>
</dbReference>